<organism evidence="2 3">
    <name type="scientific">Treponema parvum</name>
    <dbReference type="NCBI Taxonomy" id="138851"/>
    <lineage>
        <taxon>Bacteria</taxon>
        <taxon>Pseudomonadati</taxon>
        <taxon>Spirochaetota</taxon>
        <taxon>Spirochaetia</taxon>
        <taxon>Spirochaetales</taxon>
        <taxon>Treponemataceae</taxon>
        <taxon>Treponema</taxon>
    </lineage>
</organism>
<feature type="transmembrane region" description="Helical" evidence="1">
    <location>
        <begin position="201"/>
        <end position="219"/>
    </location>
</feature>
<dbReference type="EMBL" id="CP054257">
    <property type="protein sequence ID" value="QTQ11020.1"/>
    <property type="molecule type" value="Genomic_DNA"/>
</dbReference>
<feature type="transmembrane region" description="Helical" evidence="1">
    <location>
        <begin position="174"/>
        <end position="195"/>
    </location>
</feature>
<keyword evidence="1" id="KW-0472">Membrane</keyword>
<feature type="transmembrane region" description="Helical" evidence="1">
    <location>
        <begin position="256"/>
        <end position="275"/>
    </location>
</feature>
<dbReference type="Proteomes" id="UP000671995">
    <property type="component" value="Chromosome"/>
</dbReference>
<evidence type="ECO:0008006" key="4">
    <source>
        <dbReference type="Google" id="ProtNLM"/>
    </source>
</evidence>
<evidence type="ECO:0000313" key="2">
    <source>
        <dbReference type="EMBL" id="QTQ11020.1"/>
    </source>
</evidence>
<feature type="transmembrane region" description="Helical" evidence="1">
    <location>
        <begin position="102"/>
        <end position="127"/>
    </location>
</feature>
<accession>A0A975EYJ2</accession>
<keyword evidence="1" id="KW-1133">Transmembrane helix</keyword>
<reference evidence="2" key="1">
    <citation type="submission" date="2020-05" db="EMBL/GenBank/DDBJ databases">
        <authorList>
            <person name="Zeng H."/>
            <person name="Chan Y.K."/>
            <person name="Watt R.M."/>
        </authorList>
    </citation>
    <scope>NUCLEOTIDE SEQUENCE</scope>
    <source>
        <strain evidence="2">ATCC 700773</strain>
    </source>
</reference>
<protein>
    <recommendedName>
        <fullName evidence="4">Hemolysin III</fullName>
    </recommendedName>
</protein>
<feature type="transmembrane region" description="Helical" evidence="1">
    <location>
        <begin position="287"/>
        <end position="307"/>
    </location>
</feature>
<dbReference type="RefSeq" id="WP_210117816.1">
    <property type="nucleotide sequence ID" value="NZ_CP054257.1"/>
</dbReference>
<evidence type="ECO:0000313" key="3">
    <source>
        <dbReference type="Proteomes" id="UP000671995"/>
    </source>
</evidence>
<evidence type="ECO:0000256" key="1">
    <source>
        <dbReference type="SAM" id="Phobius"/>
    </source>
</evidence>
<sequence length="308" mass="34430">MDKQDIAAAKAARRSTLKSLKAKRECRIKDIQEKAAEEIRQVNIQFSSDPERLKAKYAADAAYRSERSKRRALKAQKKAEARIAYEIKMKREERLFSFGEELFNSITIGIGAGLSVAALVLFIVHAVNLSPEAVLGRTVTSYTLAGVFLFLLYLMSTFSHALCSYSAKRVFRILTYDFAFLYASAIMSLFALVIIRGAAGWLLFGLCWALAVFSVAFYSSLEAKPSVRKTGMRISALLFAALLIAELILLKPLLTVVPVKLLILAAVSCAVAELFHTMKRVRWTNCIFHLLMIIANIFCFFTVYSILP</sequence>
<keyword evidence="1" id="KW-0812">Transmembrane</keyword>
<gene>
    <name evidence="2" type="ORF">HRI96_01730</name>
</gene>
<dbReference type="AlphaFoldDB" id="A0A975EYJ2"/>
<feature type="transmembrane region" description="Helical" evidence="1">
    <location>
        <begin position="231"/>
        <end position="250"/>
    </location>
</feature>
<name>A0A975EYJ2_9SPIR</name>
<reference evidence="2" key="2">
    <citation type="journal article" date="2021" name="Microbiol. Resour. Announc.">
        <title>Complete Genome Sequences of Three Human Oral Treponema parvum Isolates.</title>
        <authorList>
            <person name="Zeng H."/>
            <person name="Watt R.M."/>
        </authorList>
    </citation>
    <scope>NUCLEOTIDE SEQUENCE</scope>
    <source>
        <strain evidence="2">ATCC 700773</strain>
    </source>
</reference>
<feature type="transmembrane region" description="Helical" evidence="1">
    <location>
        <begin position="139"/>
        <end position="162"/>
    </location>
</feature>
<proteinExistence type="predicted"/>